<evidence type="ECO:0000313" key="1">
    <source>
        <dbReference type="EMBL" id="MDQ9126175.1"/>
    </source>
</evidence>
<sequence length="143" mass="16076">MILLSTPKALTSNYRNVQKSDAINSAIKELETGLGDGSISLLESCHHALDKLNYTSQCQEFQSNEEFRIFDNYFDVKRVDGKPLETHINNGVECAIAFIDNVSHHGSSLNHHDYDELISKIISAVFIGVEYLNEDTKTVQEEV</sequence>
<organism evidence="1 2">
    <name type="scientific">Serratia fonticola</name>
    <dbReference type="NCBI Taxonomy" id="47917"/>
    <lineage>
        <taxon>Bacteria</taxon>
        <taxon>Pseudomonadati</taxon>
        <taxon>Pseudomonadota</taxon>
        <taxon>Gammaproteobacteria</taxon>
        <taxon>Enterobacterales</taxon>
        <taxon>Yersiniaceae</taxon>
        <taxon>Serratia</taxon>
    </lineage>
</organism>
<gene>
    <name evidence="1" type="ORF">RDT67_07025</name>
</gene>
<dbReference type="RefSeq" id="WP_309046943.1">
    <property type="nucleotide sequence ID" value="NZ_JAVIGA010000005.1"/>
</dbReference>
<protein>
    <submittedName>
        <fullName evidence="1">Uncharacterized protein</fullName>
    </submittedName>
</protein>
<comment type="caution">
    <text evidence="1">The sequence shown here is derived from an EMBL/GenBank/DDBJ whole genome shotgun (WGS) entry which is preliminary data.</text>
</comment>
<accession>A0AAJ2DBG1</accession>
<dbReference type="AlphaFoldDB" id="A0AAJ2DBG1"/>
<dbReference type="Proteomes" id="UP001224622">
    <property type="component" value="Unassembled WGS sequence"/>
</dbReference>
<reference evidence="1" key="1">
    <citation type="submission" date="2023-08" db="EMBL/GenBank/DDBJ databases">
        <title>The Comparative Genomic Analysis of Yersiniaceae from Polar Regions.</title>
        <authorList>
            <person name="Goncharov A."/>
            <person name="Aslanov B."/>
            <person name="Kolodzhieva V."/>
            <person name="Azarov D."/>
            <person name="Mochov A."/>
            <person name="Lebedeva E."/>
        </authorList>
    </citation>
    <scope>NUCLEOTIDE SEQUENCE</scope>
    <source>
        <strain evidence="1">Vf</strain>
    </source>
</reference>
<proteinExistence type="predicted"/>
<dbReference type="EMBL" id="JAVIGA010000005">
    <property type="protein sequence ID" value="MDQ9126175.1"/>
    <property type="molecule type" value="Genomic_DNA"/>
</dbReference>
<name>A0AAJ2DBG1_SERFO</name>
<evidence type="ECO:0000313" key="2">
    <source>
        <dbReference type="Proteomes" id="UP001224622"/>
    </source>
</evidence>